<gene>
    <name evidence="1" type="ORF">SMD11_6999</name>
</gene>
<dbReference type="AlphaFoldDB" id="A0A1Z2LE73"/>
<organism evidence="1 2">
    <name type="scientific">Streptomyces albireticuli</name>
    <dbReference type="NCBI Taxonomy" id="1940"/>
    <lineage>
        <taxon>Bacteria</taxon>
        <taxon>Bacillati</taxon>
        <taxon>Actinomycetota</taxon>
        <taxon>Actinomycetes</taxon>
        <taxon>Kitasatosporales</taxon>
        <taxon>Streptomycetaceae</taxon>
        <taxon>Streptomyces</taxon>
    </lineage>
</organism>
<dbReference type="Proteomes" id="UP000195755">
    <property type="component" value="Chromosome"/>
</dbReference>
<evidence type="ECO:0000313" key="1">
    <source>
        <dbReference type="EMBL" id="ARZ72575.1"/>
    </source>
</evidence>
<proteinExistence type="predicted"/>
<dbReference type="KEGG" id="salj:SMD11_6999"/>
<accession>A0A1Z2LE73</accession>
<protein>
    <submittedName>
        <fullName evidence="1">Uncharacterized protein</fullName>
    </submittedName>
</protein>
<reference evidence="1 2" key="1">
    <citation type="submission" date="2017-06" db="EMBL/GenBank/DDBJ databases">
        <title>Streptomyces albireticuli Genome sequencing and assembly.</title>
        <authorList>
            <person name="Wang Y."/>
            <person name="Du B."/>
            <person name="Ding Y."/>
            <person name="Liu H."/>
            <person name="Hou Q."/>
            <person name="Liu K."/>
            <person name="Yao L."/>
            <person name="Wang C."/>
        </authorList>
    </citation>
    <scope>NUCLEOTIDE SEQUENCE [LARGE SCALE GENOMIC DNA]</scope>
    <source>
        <strain evidence="1 2">MDJK11</strain>
    </source>
</reference>
<dbReference type="EMBL" id="CP021744">
    <property type="protein sequence ID" value="ARZ72575.1"/>
    <property type="molecule type" value="Genomic_DNA"/>
</dbReference>
<evidence type="ECO:0000313" key="2">
    <source>
        <dbReference type="Proteomes" id="UP000195755"/>
    </source>
</evidence>
<sequence length="90" mass="9606">MVFIALPTSTAYAASGTFIYHSSAGDFSITDPPLRVCEPLHDGAANALNQTNATATLYFDGNCQNPWGSLQSGQFTNFFGDLPHSVRFGS</sequence>
<name>A0A1Z2LE73_9ACTN</name>